<sequence>MVKSDSYGSGTEVFVSGSGAGIIGLNIGFIESATTTITPPSSVTSISDLYMNEDSLVMGSDSGVYYCILPCTGSGWYQVLNTTFASVGAGLVGILMSY</sequence>
<gene>
    <name evidence="1" type="ORF">BDK51DRAFT_40354</name>
</gene>
<dbReference type="EMBL" id="KZ996395">
    <property type="protein sequence ID" value="RKO88925.1"/>
    <property type="molecule type" value="Genomic_DNA"/>
</dbReference>
<keyword evidence="2" id="KW-1185">Reference proteome</keyword>
<reference evidence="2" key="1">
    <citation type="journal article" date="2018" name="Nat. Microbiol.">
        <title>Leveraging single-cell genomics to expand the fungal tree of life.</title>
        <authorList>
            <person name="Ahrendt S.R."/>
            <person name="Quandt C.A."/>
            <person name="Ciobanu D."/>
            <person name="Clum A."/>
            <person name="Salamov A."/>
            <person name="Andreopoulos B."/>
            <person name="Cheng J.F."/>
            <person name="Woyke T."/>
            <person name="Pelin A."/>
            <person name="Henrissat B."/>
            <person name="Reynolds N.K."/>
            <person name="Benny G.L."/>
            <person name="Smith M.E."/>
            <person name="James T.Y."/>
            <person name="Grigoriev I.V."/>
        </authorList>
    </citation>
    <scope>NUCLEOTIDE SEQUENCE [LARGE SCALE GENOMIC DNA]</scope>
</reference>
<accession>A0A4P9WBF1</accession>
<evidence type="ECO:0000313" key="1">
    <source>
        <dbReference type="EMBL" id="RKO88925.1"/>
    </source>
</evidence>
<dbReference type="Proteomes" id="UP000269721">
    <property type="component" value="Unassembled WGS sequence"/>
</dbReference>
<name>A0A4P9WBF1_9FUNG</name>
<organism evidence="1 2">
    <name type="scientific">Blyttiomyces helicus</name>
    <dbReference type="NCBI Taxonomy" id="388810"/>
    <lineage>
        <taxon>Eukaryota</taxon>
        <taxon>Fungi</taxon>
        <taxon>Fungi incertae sedis</taxon>
        <taxon>Chytridiomycota</taxon>
        <taxon>Chytridiomycota incertae sedis</taxon>
        <taxon>Chytridiomycetes</taxon>
        <taxon>Chytridiomycetes incertae sedis</taxon>
        <taxon>Blyttiomyces</taxon>
    </lineage>
</organism>
<evidence type="ECO:0000313" key="2">
    <source>
        <dbReference type="Proteomes" id="UP000269721"/>
    </source>
</evidence>
<protein>
    <submittedName>
        <fullName evidence="1">Uncharacterized protein</fullName>
    </submittedName>
</protein>
<proteinExistence type="predicted"/>
<dbReference type="AlphaFoldDB" id="A0A4P9WBF1"/>